<sequence length="71" mass="8271">MLTITNKGKTMIGVVKEENFDHFDYVALISFVYDDRKVYEHIIHAIHQNLSLRESLGVGFLSQFRIHSLAY</sequence>
<name>A0ABV6NPI4_9BACI</name>
<organism evidence="1 2">
    <name type="scientific">Halalkalibacter alkalisediminis</name>
    <dbReference type="NCBI Taxonomy" id="935616"/>
    <lineage>
        <taxon>Bacteria</taxon>
        <taxon>Bacillati</taxon>
        <taxon>Bacillota</taxon>
        <taxon>Bacilli</taxon>
        <taxon>Bacillales</taxon>
        <taxon>Bacillaceae</taxon>
        <taxon>Halalkalibacter</taxon>
    </lineage>
</organism>
<proteinExistence type="predicted"/>
<comment type="caution">
    <text evidence="1">The sequence shown here is derived from an EMBL/GenBank/DDBJ whole genome shotgun (WGS) entry which is preliminary data.</text>
</comment>
<accession>A0ABV6NPI4</accession>
<evidence type="ECO:0000313" key="1">
    <source>
        <dbReference type="EMBL" id="MFC0562309.1"/>
    </source>
</evidence>
<gene>
    <name evidence="1" type="ORF">ACFFH4_26070</name>
</gene>
<evidence type="ECO:0000313" key="2">
    <source>
        <dbReference type="Proteomes" id="UP001589833"/>
    </source>
</evidence>
<dbReference type="RefSeq" id="WP_273847487.1">
    <property type="nucleotide sequence ID" value="NZ_JAQQWT010000027.1"/>
</dbReference>
<dbReference type="EMBL" id="JBHLTR010000122">
    <property type="protein sequence ID" value="MFC0562309.1"/>
    <property type="molecule type" value="Genomic_DNA"/>
</dbReference>
<keyword evidence="2" id="KW-1185">Reference proteome</keyword>
<protein>
    <submittedName>
        <fullName evidence="1">Uncharacterized protein</fullName>
    </submittedName>
</protein>
<reference evidence="1 2" key="1">
    <citation type="submission" date="2024-09" db="EMBL/GenBank/DDBJ databases">
        <authorList>
            <person name="Sun Q."/>
            <person name="Mori K."/>
        </authorList>
    </citation>
    <scope>NUCLEOTIDE SEQUENCE [LARGE SCALE GENOMIC DNA]</scope>
    <source>
        <strain evidence="1 2">NCAIM B.02301</strain>
    </source>
</reference>
<dbReference type="Proteomes" id="UP001589833">
    <property type="component" value="Unassembled WGS sequence"/>
</dbReference>